<evidence type="ECO:0000313" key="4">
    <source>
        <dbReference type="Proteomes" id="UP000635477"/>
    </source>
</evidence>
<proteinExistence type="predicted"/>
<name>A0A8H4XQA3_9HYPO</name>
<reference evidence="3" key="2">
    <citation type="submission" date="2020-05" db="EMBL/GenBank/DDBJ databases">
        <authorList>
            <person name="Kim H.-S."/>
            <person name="Proctor R.H."/>
            <person name="Brown D.W."/>
        </authorList>
    </citation>
    <scope>NUCLEOTIDE SEQUENCE</scope>
    <source>
        <strain evidence="3">NRRL 22465</strain>
    </source>
</reference>
<evidence type="ECO:0000259" key="1">
    <source>
        <dbReference type="Pfam" id="PF10022"/>
    </source>
</evidence>
<dbReference type="PANTHER" id="PTHR35339:SF2">
    <property type="entry name" value="DUF2264 DOMAIN-CONTAINING PROTEIN-RELATED"/>
    <property type="match status" value="1"/>
</dbReference>
<accession>A0A8H4XQA3</accession>
<sequence>MPNPLDSPGAVKGFLLRHLRWWAQHSEDIFNTDGTLNIGWLYPNMYMAEDYNSPQSVYWSLKTLIAVALAEDDDFWVSEEPPYPTTDRSVEVIQAPQQIVCNHHLGDHHFMLTPGQFVAWPMKANQAKYCKFAYSSAFGFSVPTGPLIQQIAPDNQLAMSRDGAETWTIKWKSEEVHFDQAVILSEGKSQAETAVARVRWYPWGDRAVSVDTVLIPPTNAWPDWHIRIHRIRCQQDLPSLHMIEGGFAIYGRTSVDGKDLSAMELSDEARPGRFEGVSSSDASTLISSSAGASGISFDAFSKGNKLTTSSHALKPDANTNLVRQRTLIPTARIDVPGRLSKGAEMYLVTYVFAISSVASSGRAGRDVTLKQRWSECPSLSFETCGSILEKGQPS</sequence>
<dbReference type="InterPro" id="IPR049349">
    <property type="entry name" value="DUF2264_N"/>
</dbReference>
<evidence type="ECO:0000259" key="2">
    <source>
        <dbReference type="Pfam" id="PF20938"/>
    </source>
</evidence>
<dbReference type="Pfam" id="PF20938">
    <property type="entry name" value="DUF2264_C"/>
    <property type="match status" value="1"/>
</dbReference>
<dbReference type="InterPro" id="IPR016624">
    <property type="entry name" value="UCP014753"/>
</dbReference>
<keyword evidence="4" id="KW-1185">Reference proteome</keyword>
<organism evidence="3 4">
    <name type="scientific">Fusarium zealandicum</name>
    <dbReference type="NCBI Taxonomy" id="1053134"/>
    <lineage>
        <taxon>Eukaryota</taxon>
        <taxon>Fungi</taxon>
        <taxon>Dikarya</taxon>
        <taxon>Ascomycota</taxon>
        <taxon>Pezizomycotina</taxon>
        <taxon>Sordariomycetes</taxon>
        <taxon>Hypocreomycetidae</taxon>
        <taxon>Hypocreales</taxon>
        <taxon>Nectriaceae</taxon>
        <taxon>Fusarium</taxon>
        <taxon>Fusarium staphyleae species complex</taxon>
    </lineage>
</organism>
<feature type="domain" description="DUF2264" evidence="2">
    <location>
        <begin position="90"/>
        <end position="379"/>
    </location>
</feature>
<gene>
    <name evidence="3" type="ORF">FZEAL_474</name>
</gene>
<dbReference type="Pfam" id="PF10022">
    <property type="entry name" value="DUF2264"/>
    <property type="match status" value="1"/>
</dbReference>
<protein>
    <submittedName>
        <fullName evidence="3">Uncharacterized protein</fullName>
    </submittedName>
</protein>
<reference evidence="3" key="1">
    <citation type="journal article" date="2020" name="BMC Genomics">
        <title>Correction to: Identification and distribution of gene clusters required for synthesis of sphingolipid metabolism inhibitors in diverse species of the filamentous fungus Fusarium.</title>
        <authorList>
            <person name="Kim H.S."/>
            <person name="Lohmar J.M."/>
            <person name="Busman M."/>
            <person name="Brown D.W."/>
            <person name="Naumann T.A."/>
            <person name="Divon H.H."/>
            <person name="Lysoe E."/>
            <person name="Uhlig S."/>
            <person name="Proctor R.H."/>
        </authorList>
    </citation>
    <scope>NUCLEOTIDE SEQUENCE</scope>
    <source>
        <strain evidence="3">NRRL 22465</strain>
    </source>
</reference>
<dbReference type="PIRSF" id="PIRSF014753">
    <property type="entry name" value="UCP014753"/>
    <property type="match status" value="1"/>
</dbReference>
<dbReference type="AlphaFoldDB" id="A0A8H4XQA3"/>
<comment type="caution">
    <text evidence="3">The sequence shown here is derived from an EMBL/GenBank/DDBJ whole genome shotgun (WGS) entry which is preliminary data.</text>
</comment>
<dbReference type="InterPro" id="IPR049237">
    <property type="entry name" value="DUF2264_C"/>
</dbReference>
<feature type="domain" description="DUF2264" evidence="1">
    <location>
        <begin position="1"/>
        <end position="82"/>
    </location>
</feature>
<dbReference type="Proteomes" id="UP000635477">
    <property type="component" value="Unassembled WGS sequence"/>
</dbReference>
<dbReference type="EMBL" id="JABEYC010000025">
    <property type="protein sequence ID" value="KAF4984323.1"/>
    <property type="molecule type" value="Genomic_DNA"/>
</dbReference>
<dbReference type="PANTHER" id="PTHR35339">
    <property type="entry name" value="LINALOOL DEHYDRATASE_ISOMERASE DOMAIN-CONTAINING PROTEIN"/>
    <property type="match status" value="1"/>
</dbReference>
<dbReference type="OrthoDB" id="5150166at2759"/>
<evidence type="ECO:0000313" key="3">
    <source>
        <dbReference type="EMBL" id="KAF4984323.1"/>
    </source>
</evidence>